<name>K6VIT6_9MICO</name>
<feature type="chain" id="PRO_5003895519" evidence="1">
    <location>
        <begin position="27"/>
        <end position="272"/>
    </location>
</feature>
<dbReference type="OrthoDB" id="9914782at2"/>
<dbReference type="EMBL" id="BAGZ01000002">
    <property type="protein sequence ID" value="GAB76644.1"/>
    <property type="molecule type" value="Genomic_DNA"/>
</dbReference>
<evidence type="ECO:0000313" key="3">
    <source>
        <dbReference type="Proteomes" id="UP000008495"/>
    </source>
</evidence>
<proteinExistence type="predicted"/>
<sequence>MAKKRLITIGTAALLGFALTAGPAQAATPEHRPAPGAAAPAVPNPGIPAPVAEAPSGEALPVQQLIPGEAPWKSSAIEQNRIVGKKATIASYVQREERAFGFDFTGLKAKDEVTVRWRTVVHTSDVVSTNVYRGTDPAAGKGWWYSGRQPGWTSADVTVTRDGKTIASLQLINPYAVRISDVALCHTFAFLAKNALSGDRMLIEWTMASGEIRQLDLDAGLFLSGWQTGWRTATIKVYEGSNPLNLIANPVTIVNPGYDDEQQKSALRNLVR</sequence>
<evidence type="ECO:0000256" key="1">
    <source>
        <dbReference type="SAM" id="SignalP"/>
    </source>
</evidence>
<evidence type="ECO:0000313" key="2">
    <source>
        <dbReference type="EMBL" id="GAB76644.1"/>
    </source>
</evidence>
<dbReference type="Proteomes" id="UP000008495">
    <property type="component" value="Unassembled WGS sequence"/>
</dbReference>
<keyword evidence="3" id="KW-1185">Reference proteome</keyword>
<dbReference type="RefSeq" id="WP_006501395.1">
    <property type="nucleotide sequence ID" value="NZ_BAGZ01000002.1"/>
</dbReference>
<organism evidence="2 3">
    <name type="scientific">Austwickia chelonae NBRC 105200</name>
    <dbReference type="NCBI Taxonomy" id="1184607"/>
    <lineage>
        <taxon>Bacteria</taxon>
        <taxon>Bacillati</taxon>
        <taxon>Actinomycetota</taxon>
        <taxon>Actinomycetes</taxon>
        <taxon>Micrococcales</taxon>
        <taxon>Dermatophilaceae</taxon>
        <taxon>Austwickia</taxon>
    </lineage>
</organism>
<dbReference type="AlphaFoldDB" id="K6VIT6"/>
<comment type="caution">
    <text evidence="2">The sequence shown here is derived from an EMBL/GenBank/DDBJ whole genome shotgun (WGS) entry which is preliminary data.</text>
</comment>
<keyword evidence="1" id="KW-0732">Signal</keyword>
<feature type="signal peptide" evidence="1">
    <location>
        <begin position="1"/>
        <end position="26"/>
    </location>
</feature>
<protein>
    <submittedName>
        <fullName evidence="2">Uncharacterized protein</fullName>
    </submittedName>
</protein>
<gene>
    <name evidence="2" type="ORF">AUCHE_02_00030</name>
</gene>
<accession>K6VIT6</accession>
<reference evidence="2 3" key="1">
    <citation type="submission" date="2012-08" db="EMBL/GenBank/DDBJ databases">
        <title>Whole genome shotgun sequence of Austwickia chelonae NBRC 105200.</title>
        <authorList>
            <person name="Yoshida I."/>
            <person name="Hosoyama A."/>
            <person name="Tsuchikane K."/>
            <person name="Katsumata H."/>
            <person name="Ando Y."/>
            <person name="Ohji S."/>
            <person name="Hamada M."/>
            <person name="Tamura T."/>
            <person name="Yamazoe A."/>
            <person name="Yamazaki S."/>
            <person name="Fujita N."/>
        </authorList>
    </citation>
    <scope>NUCLEOTIDE SEQUENCE [LARGE SCALE GENOMIC DNA]</scope>
    <source>
        <strain evidence="2 3">NBRC 105200</strain>
    </source>
</reference>